<gene>
    <name evidence="2" type="ORF">Z042_16680</name>
</gene>
<keyword evidence="3" id="KW-1185">Reference proteome</keyword>
<dbReference type="Proteomes" id="UP000019030">
    <property type="component" value="Chromosome"/>
</dbReference>
<name>W0LBF8_9GAMM</name>
<dbReference type="Gene3D" id="2.60.40.2040">
    <property type="entry name" value="CFA/I fimbrial subunit E, pilin domain"/>
    <property type="match status" value="1"/>
</dbReference>
<dbReference type="InterPro" id="IPR007540">
    <property type="entry name" value="Fimbrial_CS1-type"/>
</dbReference>
<evidence type="ECO:0008006" key="4">
    <source>
        <dbReference type="Google" id="ProtNLM"/>
    </source>
</evidence>
<reference evidence="2 3" key="1">
    <citation type="submission" date="2014-01" db="EMBL/GenBank/DDBJ databases">
        <title>Isolation of Serratia multitudinisentens RB-25 from Ex-Landfill site.</title>
        <authorList>
            <person name="Robson E.H.J."/>
        </authorList>
    </citation>
    <scope>NUCLEOTIDE SEQUENCE [LARGE SCALE GENOMIC DNA]</scope>
    <source>
        <strain evidence="2 3">RB-25</strain>
    </source>
</reference>
<dbReference type="EMBL" id="CP007044">
    <property type="protein sequence ID" value="AHG21051.1"/>
    <property type="molecule type" value="Genomic_DNA"/>
</dbReference>
<evidence type="ECO:0000313" key="3">
    <source>
        <dbReference type="Proteomes" id="UP000019030"/>
    </source>
</evidence>
<feature type="signal peptide" evidence="1">
    <location>
        <begin position="1"/>
        <end position="21"/>
    </location>
</feature>
<dbReference type="RefSeq" id="WP_024912114.1">
    <property type="nucleotide sequence ID" value="NZ_CP007044.2"/>
</dbReference>
<accession>W0LBF8</accession>
<proteinExistence type="predicted"/>
<dbReference type="KEGG" id="sfo:Z042_16680"/>
<organism evidence="2 3">
    <name type="scientific">Chania multitudinisentens RB-25</name>
    <dbReference type="NCBI Taxonomy" id="1441930"/>
    <lineage>
        <taxon>Bacteria</taxon>
        <taxon>Pseudomonadati</taxon>
        <taxon>Pseudomonadota</taxon>
        <taxon>Gammaproteobacteria</taxon>
        <taxon>Enterobacterales</taxon>
        <taxon>Yersiniaceae</taxon>
        <taxon>Chania</taxon>
    </lineage>
</organism>
<evidence type="ECO:0000313" key="2">
    <source>
        <dbReference type="EMBL" id="AHG21051.1"/>
    </source>
</evidence>
<dbReference type="PATRIC" id="fig|1441930.4.peg.3289"/>
<keyword evidence="1" id="KW-0732">Signal</keyword>
<dbReference type="OrthoDB" id="6498525at2"/>
<dbReference type="eggNOG" id="ENOG5033WU8">
    <property type="taxonomic scope" value="Bacteria"/>
</dbReference>
<dbReference type="GO" id="GO:0009289">
    <property type="term" value="C:pilus"/>
    <property type="evidence" value="ECO:0007669"/>
    <property type="project" value="InterPro"/>
</dbReference>
<dbReference type="Pfam" id="PF04449">
    <property type="entry name" value="Fimbrial_CS1"/>
    <property type="match status" value="1"/>
</dbReference>
<feature type="chain" id="PRO_5004792392" description="Fimbrial assembly protein" evidence="1">
    <location>
        <begin position="22"/>
        <end position="165"/>
    </location>
</feature>
<dbReference type="AlphaFoldDB" id="W0LBF8"/>
<reference evidence="2 3" key="2">
    <citation type="submission" date="2015-03" db="EMBL/GenBank/DDBJ databases">
        <authorList>
            <person name="Chan K.-G."/>
        </authorList>
    </citation>
    <scope>NUCLEOTIDE SEQUENCE [LARGE SCALE GENOMIC DNA]</scope>
    <source>
        <strain evidence="2 3">RB-25</strain>
    </source>
</reference>
<evidence type="ECO:0000256" key="1">
    <source>
        <dbReference type="SAM" id="SignalP"/>
    </source>
</evidence>
<sequence>MKKILLSVVAAAVMSTGMAHAATGVQKEITIVANINDAIFVSKPDGSTWYDKEELFPKDYTQTEFASNDLPVRVYTTQNEVNVSLVQNPIIARNDGAQLADVGVSFAGKPIVQGTALKITQTSIAPGGFDNTYTLKINAKAPTNAGATTNGSYQGNLVMLFEPKP</sequence>
<protein>
    <recommendedName>
        <fullName evidence="4">Fimbrial assembly protein</fullName>
    </recommendedName>
</protein>
<dbReference type="HOGENOM" id="CLU_1438588_0_0_6"/>